<gene>
    <name evidence="1" type="ORF">MOX91_05150</name>
</gene>
<sequence>MDWQIKTLSKKSFGSGAELKPGDVVVSVIFVNEANELDRRDFLKKELEENPFEGKFVGKWERVVSENPEEDERQARRMAIAGSEDFFLSLYDENGVEVEQKDVLKQMLALLLERKRILRAKGRPQNGVQLYIHSSSKREFLVPQKELGEELVSNIQTQINAFIV</sequence>
<keyword evidence="2" id="KW-1185">Reference proteome</keyword>
<dbReference type="RefSeq" id="WP_370397013.1">
    <property type="nucleotide sequence ID" value="NZ_JALBUT010000005.1"/>
</dbReference>
<dbReference type="EMBL" id="JALBUT010000005">
    <property type="protein sequence ID" value="MDX8415567.1"/>
    <property type="molecule type" value="Genomic_DNA"/>
</dbReference>
<dbReference type="Proteomes" id="UP001275932">
    <property type="component" value="Unassembled WGS sequence"/>
</dbReference>
<evidence type="ECO:0000313" key="2">
    <source>
        <dbReference type="Proteomes" id="UP001275932"/>
    </source>
</evidence>
<reference evidence="1 2" key="1">
    <citation type="submission" date="2022-03" db="EMBL/GenBank/DDBJ databases">
        <title>Novel taxa within the pig intestine.</title>
        <authorList>
            <person name="Wylensek D."/>
            <person name="Bishof K."/>
            <person name="Afrizal A."/>
            <person name="Clavel T."/>
        </authorList>
    </citation>
    <scope>NUCLEOTIDE SEQUENCE [LARGE SCALE GENOMIC DNA]</scope>
    <source>
        <strain evidence="1 2">CLA-KB-P66</strain>
    </source>
</reference>
<evidence type="ECO:0000313" key="1">
    <source>
        <dbReference type="EMBL" id="MDX8415567.1"/>
    </source>
</evidence>
<accession>A0ABU4WG82</accession>
<name>A0ABU4WG82_9BACT</name>
<proteinExistence type="predicted"/>
<protein>
    <submittedName>
        <fullName evidence="1">Uncharacterized protein</fullName>
    </submittedName>
</protein>
<comment type="caution">
    <text evidence="1">The sequence shown here is derived from an EMBL/GenBank/DDBJ whole genome shotgun (WGS) entry which is preliminary data.</text>
</comment>
<organism evidence="1 2">
    <name type="scientific">Intestinicryptomonas porci</name>
    <dbReference type="NCBI Taxonomy" id="2926320"/>
    <lineage>
        <taxon>Bacteria</taxon>
        <taxon>Pseudomonadati</taxon>
        <taxon>Verrucomicrobiota</taxon>
        <taxon>Opitutia</taxon>
        <taxon>Opitutales</taxon>
        <taxon>Intestinicryptomonaceae</taxon>
        <taxon>Intestinicryptomonas</taxon>
    </lineage>
</organism>